<name>A0A6L2P0B2_TANCI</name>
<feature type="compositionally biased region" description="Basic and acidic residues" evidence="2">
    <location>
        <begin position="979"/>
        <end position="991"/>
    </location>
</feature>
<reference evidence="4" key="1">
    <citation type="journal article" date="2019" name="Sci. Rep.">
        <title>Draft genome of Tanacetum cinerariifolium, the natural source of mosquito coil.</title>
        <authorList>
            <person name="Yamashiro T."/>
            <person name="Shiraishi A."/>
            <person name="Satake H."/>
            <person name="Nakayama K."/>
        </authorList>
    </citation>
    <scope>NUCLEOTIDE SEQUENCE</scope>
</reference>
<feature type="compositionally biased region" description="Basic and acidic residues" evidence="2">
    <location>
        <begin position="607"/>
        <end position="616"/>
    </location>
</feature>
<keyword evidence="4" id="KW-0695">RNA-directed DNA polymerase</keyword>
<dbReference type="EMBL" id="BKCJ010010507">
    <property type="protein sequence ID" value="GEU91890.1"/>
    <property type="molecule type" value="Genomic_DNA"/>
</dbReference>
<evidence type="ECO:0000256" key="2">
    <source>
        <dbReference type="SAM" id="MobiDB-lite"/>
    </source>
</evidence>
<dbReference type="AlphaFoldDB" id="A0A6L2P0B2"/>
<dbReference type="Pfam" id="PF19259">
    <property type="entry name" value="Ty3_capsid"/>
    <property type="match status" value="1"/>
</dbReference>
<protein>
    <submittedName>
        <fullName evidence="4">Reverse transcriptase domain-containing protein</fullName>
    </submittedName>
</protein>
<feature type="coiled-coil region" evidence="1">
    <location>
        <begin position="98"/>
        <end position="125"/>
    </location>
</feature>
<dbReference type="InterPro" id="IPR045358">
    <property type="entry name" value="Ty3_capsid"/>
</dbReference>
<gene>
    <name evidence="4" type="ORF">Tci_063868</name>
</gene>
<sequence length="1036" mass="118195">MSSSNYPTFDIEDAFSSNFPNYIPTLPDYSPASLGNTPSESLNNSYGLVSIASPTLSFFHDDPYMKEEKEEILNHLDELSLDRIEYIEDKIEGLGNGRVIIQQDFENLETELQEARAQISKHQKKQIGNNNKIALARFRIPTLELIIKDIQYPCHPSFLKIMGLPTWQSKEVVGVDMGLVGQRMAPKRTSTSAAPAMNQATVWQLIDDRVAAALEAQAANMANTNNTNRNPEPRETPTIRKCTFKEFMSCQPFYFNGTKGAVGLIYWFERTESVFSHRNYTEDCKVKFATDTLTKDALSWWNSYAKPIGIQHADKIAWSELKRILTNKYYPRTEVKKIEDEFYKLVVKGNDLKTYARRFQELAVLCPNMMPNTEKLMEVFIGGLPRSIEGNVTTSKPQTLEEAINITQRFLALESVTLSDFVSGIVLRCSYLILSECSEIKEADFDFEEEIHLIENLLYDNSFLRPPEELNAEIANTIVESIPSSIIPKRKLMLLKSYMLIIPSQILKNELSDNEASDFDNPSVPRPPLEPPDAEFDSGEEISVVMNTIVEFESLQNFNVIHKSSTSLKNTSQISPVHAIAPILSTEEPEHSLSMRYEHLSTTPETESDKVTDSSDKNLLPIPRESEVTLEDESKCDMPIQDQSSSVFMTFSNHLFKDNDDLDSTDDESLFEEDVPIEESKVYPNRLFDDDEINFDELESHTNYLEEFSGQLAHINPEIKEADFDVEEEIRLIENLMYDNSFLRPPEELNAEIANTIVKSIPSSIISVQDNDSQREEIDIVTNTDELLPLSVEKNNDSEEEVDAVEELHLPPKRTSTSTTPAITQDAIWQLVADSVDAALESQVITMENTDNPNRNTRPRENPVARKCTYKDIMSYQPFYFNGMEGAVGLICWFERTKLVFYHSNSAEDCKVKFSTGISSLMSKYGTNAEKLMEAFIRGLPRSIKGNVTTSKPQTLEEDITITQRLMDQVTKQNAEQGTNDHKRKFDDRRNNTNNNNNYPNNRDNNNYPNDHNNDNNYQNNRNNNNNNRNNDYHQQ</sequence>
<organism evidence="4">
    <name type="scientific">Tanacetum cinerariifolium</name>
    <name type="common">Dalmatian daisy</name>
    <name type="synonym">Chrysanthemum cinerariifolium</name>
    <dbReference type="NCBI Taxonomy" id="118510"/>
    <lineage>
        <taxon>Eukaryota</taxon>
        <taxon>Viridiplantae</taxon>
        <taxon>Streptophyta</taxon>
        <taxon>Embryophyta</taxon>
        <taxon>Tracheophyta</taxon>
        <taxon>Spermatophyta</taxon>
        <taxon>Magnoliopsida</taxon>
        <taxon>eudicotyledons</taxon>
        <taxon>Gunneridae</taxon>
        <taxon>Pentapetalae</taxon>
        <taxon>asterids</taxon>
        <taxon>campanulids</taxon>
        <taxon>Asterales</taxon>
        <taxon>Asteraceae</taxon>
        <taxon>Asteroideae</taxon>
        <taxon>Anthemideae</taxon>
        <taxon>Anthemidinae</taxon>
        <taxon>Tanacetum</taxon>
    </lineage>
</organism>
<comment type="caution">
    <text evidence="4">The sequence shown here is derived from an EMBL/GenBank/DDBJ whole genome shotgun (WGS) entry which is preliminary data.</text>
</comment>
<keyword evidence="4" id="KW-0548">Nucleotidyltransferase</keyword>
<feature type="domain" description="Ty3 transposon capsid-like protein" evidence="3">
    <location>
        <begin position="244"/>
        <end position="418"/>
    </location>
</feature>
<evidence type="ECO:0000313" key="4">
    <source>
        <dbReference type="EMBL" id="GEU91890.1"/>
    </source>
</evidence>
<dbReference type="PANTHER" id="PTHR42264">
    <property type="entry name" value="EPHRIN_REC_LIKE DOMAIN-CONTAINING PROTEIN"/>
    <property type="match status" value="1"/>
</dbReference>
<evidence type="ECO:0000259" key="3">
    <source>
        <dbReference type="Pfam" id="PF19259"/>
    </source>
</evidence>
<dbReference type="GO" id="GO:0003964">
    <property type="term" value="F:RNA-directed DNA polymerase activity"/>
    <property type="evidence" value="ECO:0007669"/>
    <property type="project" value="UniProtKB-KW"/>
</dbReference>
<keyword evidence="4" id="KW-0808">Transferase</keyword>
<feature type="compositionally biased region" description="Low complexity" evidence="2">
    <location>
        <begin position="992"/>
        <end position="1030"/>
    </location>
</feature>
<feature type="region of interest" description="Disordered" evidence="2">
    <location>
        <begin position="971"/>
        <end position="1036"/>
    </location>
</feature>
<proteinExistence type="predicted"/>
<accession>A0A6L2P0B2</accession>
<feature type="region of interest" description="Disordered" evidence="2">
    <location>
        <begin position="514"/>
        <end position="536"/>
    </location>
</feature>
<evidence type="ECO:0000256" key="1">
    <source>
        <dbReference type="SAM" id="Coils"/>
    </source>
</evidence>
<keyword evidence="1" id="KW-0175">Coiled coil</keyword>
<feature type="region of interest" description="Disordered" evidence="2">
    <location>
        <begin position="599"/>
        <end position="619"/>
    </location>
</feature>